<reference evidence="10 11" key="1">
    <citation type="submission" date="2019-04" db="EMBL/GenBank/DDBJ databases">
        <authorList>
            <person name="Van Vliet M D."/>
        </authorList>
    </citation>
    <scope>NUCLEOTIDE SEQUENCE [LARGE SCALE GENOMIC DNA]</scope>
    <source>
        <strain evidence="10 11">F1</strain>
    </source>
</reference>
<evidence type="ECO:0000256" key="2">
    <source>
        <dbReference type="ARBA" id="ARBA00022516"/>
    </source>
</evidence>
<dbReference type="InterPro" id="IPR045023">
    <property type="entry name" value="FATA/B"/>
</dbReference>
<dbReference type="AlphaFoldDB" id="A0A6C2UD29"/>
<keyword evidence="3" id="KW-0378">Hydrolase</keyword>
<keyword evidence="7" id="KW-0275">Fatty acid biosynthesis</keyword>
<keyword evidence="6" id="KW-0443">Lipid metabolism</keyword>
<feature type="domain" description="Acyl-ACP thioesterase-like C-terminal" evidence="9">
    <location>
        <begin position="171"/>
        <end position="255"/>
    </location>
</feature>
<dbReference type="Gene3D" id="3.10.129.10">
    <property type="entry name" value="Hotdog Thioesterase"/>
    <property type="match status" value="1"/>
</dbReference>
<protein>
    <recommendedName>
        <fullName evidence="12">Acyl-ACP thioesterase</fullName>
    </recommendedName>
</protein>
<keyword evidence="2" id="KW-0444">Lipid biosynthesis</keyword>
<dbReference type="PANTHER" id="PTHR31727:SF6">
    <property type="entry name" value="OLEOYL-ACYL CARRIER PROTEIN THIOESTERASE 1, CHLOROPLASTIC"/>
    <property type="match status" value="1"/>
</dbReference>
<evidence type="ECO:0000259" key="8">
    <source>
        <dbReference type="Pfam" id="PF01643"/>
    </source>
</evidence>
<dbReference type="SUPFAM" id="SSF54637">
    <property type="entry name" value="Thioesterase/thiol ester dehydrase-isomerase"/>
    <property type="match status" value="2"/>
</dbReference>
<evidence type="ECO:0000313" key="11">
    <source>
        <dbReference type="Proteomes" id="UP000366872"/>
    </source>
</evidence>
<dbReference type="PANTHER" id="PTHR31727">
    <property type="entry name" value="OLEOYL-ACYL CARRIER PROTEIN THIOESTERASE 1, CHLOROPLASTIC"/>
    <property type="match status" value="1"/>
</dbReference>
<dbReference type="InterPro" id="IPR029069">
    <property type="entry name" value="HotDog_dom_sf"/>
</dbReference>
<evidence type="ECO:0000256" key="6">
    <source>
        <dbReference type="ARBA" id="ARBA00023098"/>
    </source>
</evidence>
<keyword evidence="11" id="KW-1185">Reference proteome</keyword>
<sequence length="257" mass="29855">MHFVTLWFNFPMSDQVKPEWHAEHLIASYDVDPNCVARLPVFCRFMQEAAYFHAEHLGVGHSQLSPSGISWVLARMRIEIGRLPKWGESIRLRTWPSNRDRLFYHRDFEITDGDGKLLLLASTAWFVIDIRKRQRIIPDWWETANFPVGAKVFRSKLERLKSYGCEGGEPMAVNYGDLDQNGHVNNVRYMEWILNSLPREFHQSNRLQSIEVNYLAEAVYGHQVSICASEPEPLVFDHAIRADGADLFRARSVWKPV</sequence>
<gene>
    <name evidence="10" type="ORF">PDESU_06411</name>
</gene>
<dbReference type="InterPro" id="IPR002864">
    <property type="entry name" value="Acyl-ACP_thioesterase_NHD"/>
</dbReference>
<evidence type="ECO:0000256" key="3">
    <source>
        <dbReference type="ARBA" id="ARBA00022801"/>
    </source>
</evidence>
<dbReference type="Pfam" id="PF20791">
    <property type="entry name" value="Acyl-ACP_TE_C"/>
    <property type="match status" value="1"/>
</dbReference>
<dbReference type="Pfam" id="PF01643">
    <property type="entry name" value="Acyl-ACP_TE"/>
    <property type="match status" value="1"/>
</dbReference>
<proteinExistence type="inferred from homology"/>
<feature type="domain" description="Acyl-ACP thioesterase N-terminal hotdog" evidence="8">
    <location>
        <begin position="22"/>
        <end position="134"/>
    </location>
</feature>
<dbReference type="EMBL" id="CAAHFG010000005">
    <property type="protein sequence ID" value="VGO17809.1"/>
    <property type="molecule type" value="Genomic_DNA"/>
</dbReference>
<keyword evidence="4" id="KW-0276">Fatty acid metabolism</keyword>
<keyword evidence="5" id="KW-0809">Transit peptide</keyword>
<dbReference type="GO" id="GO:0016297">
    <property type="term" value="F:fatty acyl-[ACP] hydrolase activity"/>
    <property type="evidence" value="ECO:0007669"/>
    <property type="project" value="InterPro"/>
</dbReference>
<evidence type="ECO:0000259" key="9">
    <source>
        <dbReference type="Pfam" id="PF20791"/>
    </source>
</evidence>
<evidence type="ECO:0000313" key="10">
    <source>
        <dbReference type="EMBL" id="VGO17809.1"/>
    </source>
</evidence>
<dbReference type="GO" id="GO:0000036">
    <property type="term" value="F:acyl carrier activity"/>
    <property type="evidence" value="ECO:0007669"/>
    <property type="project" value="TreeGrafter"/>
</dbReference>
<comment type="similarity">
    <text evidence="1">Belongs to the acyl-ACP thioesterase family.</text>
</comment>
<evidence type="ECO:0008006" key="12">
    <source>
        <dbReference type="Google" id="ProtNLM"/>
    </source>
</evidence>
<name>A0A6C2UD29_PONDE</name>
<evidence type="ECO:0000256" key="4">
    <source>
        <dbReference type="ARBA" id="ARBA00022832"/>
    </source>
</evidence>
<evidence type="ECO:0000256" key="7">
    <source>
        <dbReference type="ARBA" id="ARBA00023160"/>
    </source>
</evidence>
<evidence type="ECO:0000256" key="5">
    <source>
        <dbReference type="ARBA" id="ARBA00022946"/>
    </source>
</evidence>
<dbReference type="InterPro" id="IPR049427">
    <property type="entry name" value="Acyl-ACP_TE_C"/>
</dbReference>
<organism evidence="10 11">
    <name type="scientific">Pontiella desulfatans</name>
    <dbReference type="NCBI Taxonomy" id="2750659"/>
    <lineage>
        <taxon>Bacteria</taxon>
        <taxon>Pseudomonadati</taxon>
        <taxon>Kiritimatiellota</taxon>
        <taxon>Kiritimatiellia</taxon>
        <taxon>Kiritimatiellales</taxon>
        <taxon>Pontiellaceae</taxon>
        <taxon>Pontiella</taxon>
    </lineage>
</organism>
<accession>A0A6C2UD29</accession>
<dbReference type="CDD" id="cd00586">
    <property type="entry name" value="4HBT"/>
    <property type="match status" value="1"/>
</dbReference>
<dbReference type="Proteomes" id="UP000366872">
    <property type="component" value="Unassembled WGS sequence"/>
</dbReference>
<evidence type="ECO:0000256" key="1">
    <source>
        <dbReference type="ARBA" id="ARBA00006500"/>
    </source>
</evidence>